<keyword evidence="14" id="KW-1185">Reference proteome</keyword>
<dbReference type="GO" id="GO:0060255">
    <property type="term" value="P:regulation of macromolecule metabolic process"/>
    <property type="evidence" value="ECO:0007669"/>
    <property type="project" value="UniProtKB-ARBA"/>
</dbReference>
<keyword evidence="7" id="KW-0788">Thiol protease</keyword>
<feature type="compositionally biased region" description="Low complexity" evidence="10">
    <location>
        <begin position="1036"/>
        <end position="1048"/>
    </location>
</feature>
<dbReference type="Gene3D" id="3.30.160.60">
    <property type="entry name" value="Classic Zinc Finger"/>
    <property type="match status" value="1"/>
</dbReference>
<keyword evidence="2" id="KW-0645">Protease</keyword>
<dbReference type="AlphaFoldDB" id="A0A1A9VP91"/>
<evidence type="ECO:0000313" key="13">
    <source>
        <dbReference type="EnsemblMetazoa" id="GAUT043265-PA"/>
    </source>
</evidence>
<dbReference type="PROSITE" id="PS50157">
    <property type="entry name" value="ZINC_FINGER_C2H2_2"/>
    <property type="match status" value="1"/>
</dbReference>
<dbReference type="VEuPathDB" id="VectorBase:GAUT043265"/>
<keyword evidence="4" id="KW-0677">Repeat</keyword>
<dbReference type="InterPro" id="IPR038765">
    <property type="entry name" value="Papain-like_cys_pep_sf"/>
</dbReference>
<dbReference type="FunFam" id="3.40.395.10:FF:000001">
    <property type="entry name" value="Sentrin-specific protease 1"/>
    <property type="match status" value="1"/>
</dbReference>
<name>A0A1A9VP91_GLOAU</name>
<evidence type="ECO:0000256" key="4">
    <source>
        <dbReference type="ARBA" id="ARBA00022737"/>
    </source>
</evidence>
<dbReference type="InterPro" id="IPR003653">
    <property type="entry name" value="Peptidase_C48_C"/>
</dbReference>
<evidence type="ECO:0000256" key="7">
    <source>
        <dbReference type="ARBA" id="ARBA00022807"/>
    </source>
</evidence>
<evidence type="ECO:0000256" key="2">
    <source>
        <dbReference type="ARBA" id="ARBA00022670"/>
    </source>
</evidence>
<evidence type="ECO:0000256" key="10">
    <source>
        <dbReference type="SAM" id="MobiDB-lite"/>
    </source>
</evidence>
<keyword evidence="6" id="KW-0378">Hydrolase</keyword>
<dbReference type="PANTHER" id="PTHR23057:SF0">
    <property type="entry name" value="JUXTAPOSED WITH ANOTHER ZINC FINGER PROTEIN 1"/>
    <property type="match status" value="1"/>
</dbReference>
<dbReference type="InterPro" id="IPR013087">
    <property type="entry name" value="Znf_C2H2_type"/>
</dbReference>
<evidence type="ECO:0000313" key="14">
    <source>
        <dbReference type="Proteomes" id="UP000078200"/>
    </source>
</evidence>
<evidence type="ECO:0000256" key="1">
    <source>
        <dbReference type="ARBA" id="ARBA00005234"/>
    </source>
</evidence>
<dbReference type="PROSITE" id="PS00028">
    <property type="entry name" value="ZINC_FINGER_C2H2_1"/>
    <property type="match status" value="2"/>
</dbReference>
<keyword evidence="5 9" id="KW-0863">Zinc-finger</keyword>
<keyword evidence="3" id="KW-0479">Metal-binding</keyword>
<dbReference type="GO" id="GO:0008270">
    <property type="term" value="F:zinc ion binding"/>
    <property type="evidence" value="ECO:0007669"/>
    <property type="project" value="UniProtKB-KW"/>
</dbReference>
<evidence type="ECO:0000256" key="9">
    <source>
        <dbReference type="PROSITE-ProRule" id="PRU00042"/>
    </source>
</evidence>
<feature type="compositionally biased region" description="Basic and acidic residues" evidence="10">
    <location>
        <begin position="1049"/>
        <end position="1064"/>
    </location>
</feature>
<evidence type="ECO:0000256" key="3">
    <source>
        <dbReference type="ARBA" id="ARBA00022723"/>
    </source>
</evidence>
<sequence>MFSSPQPSKPGNKRKRKSEDCSARSKFPVGAICSGRPTSNETKPNKLIGVLDEMIHPFVKNTAYADVEFSDDDDLVDPKPSGSIKKAFASTLFDISKHFHSKKELKFQDKLTSSKHMDNSSMLALLPANNMNPAYVYSQPGGHRGASNSSCSPSEVQTFTLFPVLHDLEYLPNTGRPSRRSVVEETGKNEYFENCVSVWKQAKTSRAERDAAAAKYEFNNRSQVKRTTLMARSSKDSPVSSLKPRCLQSAINLDIDESADTRSSNVIAPGATKNKLLLPANERNVREFTRSDEKTHIFRSHVDREVDRQSPRKTGLKFFDPVNNLRDRLNPSTEYEDNWHQNFAPISTPCQNNVLWEGHKTDAVDKQLINQRHDPEVEIKDRLRNIQIVEQKAVLIDDYKANTTKAKFIEFTKQHRDRIKTAIFGSPDQILTSKFNLNITRRDLCTLYGYNLLNDQIINFYMNLLIDRSERENENKSNGLPSVYAMNTFFFLRLLQAGYDGVRRWTRKVDIFTKDIIPIPLNLNGIHWCMAIIHLKNRTIKFYNSMGSPNPEVLKVLEQYLKDESMDKRKKAFDTSQFTIESVPDVPQQTNGSDCGVFSCMFADNICKYDGCGIAFPSLSDLILHIEDTHINYDPKIIEQMERSQPASLPLSYVLRFMPDGARKETVCPNNNATDADSRRKSASKRLSSIMRSINRSNTPTGSEMDEHEYIGSESEDSNDSWTTEEFSSSFIMRYGSRYSKSRNGAFRNEKPFACPVPGCEKRYKNVNGIKYHSKKGHKNNGKVRKRFKCYCGKSYKAAQGLKSHALMIHNSSPKNVLCIPKASGPVEGAILQRSRSLSQSNSLSPSSMSNVSSSASSSHGNSEDRRASATHVNKHLLQQSVSSRNNSNANLAQQQQYNYAANAPPQQVVGATDACAAPPMQFTLEDSSLQSCSSASFGGQMLTTTVMHHQHLTTIAGNNCFHAAQAPIQAAPPTIITAAAANTDATSARIYPPAISPTFIEHKCSANSIKEKMFANLRQHHNSCEGSKIKNAKSTKALKSNNNNNCKSNDEDKAAGANRSDRKVGRRGNSCSAEDEDTTQSNLCKKSNKSNDSKKRYQEH</sequence>
<evidence type="ECO:0000259" key="12">
    <source>
        <dbReference type="PROSITE" id="PS50600"/>
    </source>
</evidence>
<dbReference type="SUPFAM" id="SSF57667">
    <property type="entry name" value="beta-beta-alpha zinc fingers"/>
    <property type="match status" value="1"/>
</dbReference>
<evidence type="ECO:0000256" key="8">
    <source>
        <dbReference type="ARBA" id="ARBA00022833"/>
    </source>
</evidence>
<accession>A0A1A9VP91</accession>
<dbReference type="GO" id="GO:0005634">
    <property type="term" value="C:nucleus"/>
    <property type="evidence" value="ECO:0007669"/>
    <property type="project" value="TreeGrafter"/>
</dbReference>
<dbReference type="InterPro" id="IPR051580">
    <property type="entry name" value="ZnF-Chromatin_assoc"/>
</dbReference>
<dbReference type="PANTHER" id="PTHR23057">
    <property type="entry name" value="JUXTAPOSED WITH ANOTHER ZINC FINGER PROTEIN 1"/>
    <property type="match status" value="1"/>
</dbReference>
<dbReference type="PROSITE" id="PS50600">
    <property type="entry name" value="ULP_PROTEASE"/>
    <property type="match status" value="1"/>
</dbReference>
<evidence type="ECO:0000256" key="5">
    <source>
        <dbReference type="ARBA" id="ARBA00022771"/>
    </source>
</evidence>
<dbReference type="Proteomes" id="UP000078200">
    <property type="component" value="Unassembled WGS sequence"/>
</dbReference>
<organism evidence="13 14">
    <name type="scientific">Glossina austeni</name>
    <name type="common">Savannah tsetse fly</name>
    <dbReference type="NCBI Taxonomy" id="7395"/>
    <lineage>
        <taxon>Eukaryota</taxon>
        <taxon>Metazoa</taxon>
        <taxon>Ecdysozoa</taxon>
        <taxon>Arthropoda</taxon>
        <taxon>Hexapoda</taxon>
        <taxon>Insecta</taxon>
        <taxon>Pterygota</taxon>
        <taxon>Neoptera</taxon>
        <taxon>Endopterygota</taxon>
        <taxon>Diptera</taxon>
        <taxon>Brachycera</taxon>
        <taxon>Muscomorpha</taxon>
        <taxon>Hippoboscoidea</taxon>
        <taxon>Glossinidae</taxon>
        <taxon>Glossina</taxon>
    </lineage>
</organism>
<dbReference type="Gene3D" id="3.40.395.10">
    <property type="entry name" value="Adenoviral Proteinase, Chain A"/>
    <property type="match status" value="1"/>
</dbReference>
<keyword evidence="8" id="KW-0862">Zinc</keyword>
<feature type="compositionally biased region" description="Low complexity" evidence="10">
    <location>
        <begin position="835"/>
        <end position="861"/>
    </location>
</feature>
<feature type="compositionally biased region" description="Polar residues" evidence="10">
    <location>
        <begin position="690"/>
        <end position="702"/>
    </location>
</feature>
<dbReference type="SMART" id="SM00355">
    <property type="entry name" value="ZnF_C2H2"/>
    <property type="match status" value="3"/>
</dbReference>
<feature type="domain" description="C2H2-type" evidence="11">
    <location>
        <begin position="605"/>
        <end position="635"/>
    </location>
</feature>
<dbReference type="GO" id="GO:0006508">
    <property type="term" value="P:proteolysis"/>
    <property type="evidence" value="ECO:0007669"/>
    <property type="project" value="UniProtKB-KW"/>
</dbReference>
<feature type="region of interest" description="Disordered" evidence="10">
    <location>
        <begin position="1036"/>
        <end position="1101"/>
    </location>
</feature>
<dbReference type="EnsemblMetazoa" id="GAUT043265-RA">
    <property type="protein sequence ID" value="GAUT043265-PA"/>
    <property type="gene ID" value="GAUT043265"/>
</dbReference>
<dbReference type="STRING" id="7395.A0A1A9VP91"/>
<feature type="region of interest" description="Disordered" evidence="10">
    <location>
        <begin position="665"/>
        <end position="722"/>
    </location>
</feature>
<evidence type="ECO:0000256" key="6">
    <source>
        <dbReference type="ARBA" id="ARBA00022801"/>
    </source>
</evidence>
<evidence type="ECO:0008006" key="15">
    <source>
        <dbReference type="Google" id="ProtNLM"/>
    </source>
</evidence>
<dbReference type="SUPFAM" id="SSF54001">
    <property type="entry name" value="Cysteine proteinases"/>
    <property type="match status" value="1"/>
</dbReference>
<feature type="domain" description="Ubiquitin-like protease family profile" evidence="12">
    <location>
        <begin position="437"/>
        <end position="606"/>
    </location>
</feature>
<dbReference type="GO" id="GO:0080090">
    <property type="term" value="P:regulation of primary metabolic process"/>
    <property type="evidence" value="ECO:0007669"/>
    <property type="project" value="UniProtKB-ARBA"/>
</dbReference>
<feature type="region of interest" description="Disordered" evidence="10">
    <location>
        <begin position="1"/>
        <end position="23"/>
    </location>
</feature>
<comment type="similarity">
    <text evidence="1">Belongs to the peptidase C48 family.</text>
</comment>
<protein>
    <recommendedName>
        <fullName evidence="15">Ubiquitin-like protease family profile domain-containing protein</fullName>
    </recommendedName>
</protein>
<reference evidence="13" key="1">
    <citation type="submission" date="2020-05" db="UniProtKB">
        <authorList>
            <consortium name="EnsemblMetazoa"/>
        </authorList>
    </citation>
    <scope>IDENTIFICATION</scope>
    <source>
        <strain evidence="13">TTRI</strain>
    </source>
</reference>
<dbReference type="InterPro" id="IPR036236">
    <property type="entry name" value="Znf_C2H2_sf"/>
</dbReference>
<evidence type="ECO:0000259" key="11">
    <source>
        <dbReference type="PROSITE" id="PS50157"/>
    </source>
</evidence>
<dbReference type="GO" id="GO:0008234">
    <property type="term" value="F:cysteine-type peptidase activity"/>
    <property type="evidence" value="ECO:0007669"/>
    <property type="project" value="UniProtKB-KW"/>
</dbReference>
<proteinExistence type="inferred from homology"/>
<feature type="region of interest" description="Disordered" evidence="10">
    <location>
        <begin position="833"/>
        <end position="871"/>
    </location>
</feature>
<feature type="compositionally biased region" description="Basic and acidic residues" evidence="10">
    <location>
        <begin position="1090"/>
        <end position="1101"/>
    </location>
</feature>
<dbReference type="Pfam" id="PF02902">
    <property type="entry name" value="Peptidase_C48"/>
    <property type="match status" value="1"/>
</dbReference>